<proteinExistence type="inferred from homology"/>
<evidence type="ECO:0000313" key="12">
    <source>
        <dbReference type="EMBL" id="UWX06338.1"/>
    </source>
</evidence>
<dbReference type="HAMAP" id="MF_02079">
    <property type="entry name" value="PGT_RodA"/>
    <property type="match status" value="1"/>
</dbReference>
<sequence length="373" mass="42052">MKIFNTPNKKMFLDMNWALFITTIILFCVGFVNLYSASSIRFEDGIVHTPFYEKQLVWGGVGFVVLFAVTLINYKLLERFSFAFYIFVVFLLVLVLVMGKTVYGAQRWLDLGFFSVQPSEFAKFSVLLMGAKYLSKDGDTLGWMRLFKLLFIGLLPFALIAKQPDLGSALTILFLIGGMALFHGIKWKVLRICLVVIPLLMPLSWFVLHDYQQERIKTFLDPTRDPRGAGYHIIQSQIAIGSGELTGKGFQEGTQSQLRFLPEKHTDFAVAVLGEEWGFVGSVGVVVIFCFFLFFIYSTICEAKDRFSSTLCAGIFFYFFWQVMVNTGMVVGIMPVVGIPLPFISYGGTAMVVNCIFIGIVLSVSINRFVFKA</sequence>
<feature type="transmembrane region" description="Helical" evidence="11">
    <location>
        <begin position="80"/>
        <end position="99"/>
    </location>
</feature>
<evidence type="ECO:0000256" key="6">
    <source>
        <dbReference type="ARBA" id="ARBA00022960"/>
    </source>
</evidence>
<protein>
    <recommendedName>
        <fullName evidence="11">Peptidoglycan glycosyltransferase RodA</fullName>
        <shortName evidence="11">PGT</shortName>
        <ecNumber evidence="11">2.4.99.28</ecNumber>
    </recommendedName>
    <alternativeName>
        <fullName evidence="11">Cell elongation protein RodA</fullName>
    </alternativeName>
    <alternativeName>
        <fullName evidence="11">Cell wall polymerase</fullName>
    </alternativeName>
    <alternativeName>
        <fullName evidence="11">Peptidoglycan polymerase</fullName>
        <shortName evidence="11">PG polymerase</shortName>
    </alternativeName>
</protein>
<feature type="transmembrane region" description="Helical" evidence="11">
    <location>
        <begin position="310"/>
        <end position="337"/>
    </location>
</feature>
<dbReference type="InterPro" id="IPR011923">
    <property type="entry name" value="RodA/MrdB"/>
</dbReference>
<evidence type="ECO:0000256" key="2">
    <source>
        <dbReference type="ARBA" id="ARBA00022475"/>
    </source>
</evidence>
<comment type="function">
    <text evidence="11">Peptidoglycan polymerase that is essential for cell wall elongation.</text>
</comment>
<dbReference type="PANTHER" id="PTHR30474">
    <property type="entry name" value="CELL CYCLE PROTEIN"/>
    <property type="match status" value="1"/>
</dbReference>
<keyword evidence="7 11" id="KW-0573">Peptidoglycan synthesis</keyword>
<feature type="transmembrane region" description="Helical" evidence="11">
    <location>
        <begin position="15"/>
        <end position="35"/>
    </location>
</feature>
<keyword evidence="2 11" id="KW-1003">Cell membrane</keyword>
<feature type="transmembrane region" description="Helical" evidence="11">
    <location>
        <begin position="189"/>
        <end position="208"/>
    </location>
</feature>
<organism evidence="12 13">
    <name type="scientific">Taurinivorans muris</name>
    <dbReference type="NCBI Taxonomy" id="2787751"/>
    <lineage>
        <taxon>Bacteria</taxon>
        <taxon>Pseudomonadati</taxon>
        <taxon>Thermodesulfobacteriota</taxon>
        <taxon>Desulfovibrionia</taxon>
        <taxon>Desulfovibrionales</taxon>
        <taxon>Desulfovibrionaceae</taxon>
        <taxon>Taurinivorans</taxon>
    </lineage>
</organism>
<accession>A0ABY5Y550</accession>
<dbReference type="InterPro" id="IPR018365">
    <property type="entry name" value="Cell_cycle_FtsW-rel_CS"/>
</dbReference>
<evidence type="ECO:0000256" key="8">
    <source>
        <dbReference type="ARBA" id="ARBA00022989"/>
    </source>
</evidence>
<keyword evidence="9 11" id="KW-0472">Membrane</keyword>
<keyword evidence="13" id="KW-1185">Reference proteome</keyword>
<reference evidence="12" key="1">
    <citation type="submission" date="2020-12" db="EMBL/GenBank/DDBJ databases">
        <title>Taurinivorans muris gen. nov., sp. nov., fundamental and realized metabolic niche of a ubiquitous sulfidogenic bacterium in the murine intestine.</title>
        <authorList>
            <person name="Ye H."/>
            <person name="Hanson B.T."/>
            <person name="Loy A."/>
        </authorList>
    </citation>
    <scope>NUCLEOTIDE SEQUENCE</scope>
    <source>
        <strain evidence="12">LT0009</strain>
    </source>
</reference>
<dbReference type="NCBIfam" id="TIGR02210">
    <property type="entry name" value="rodA_shape"/>
    <property type="match status" value="1"/>
</dbReference>
<evidence type="ECO:0000256" key="3">
    <source>
        <dbReference type="ARBA" id="ARBA00022676"/>
    </source>
</evidence>
<evidence type="ECO:0000256" key="9">
    <source>
        <dbReference type="ARBA" id="ARBA00023136"/>
    </source>
</evidence>
<feature type="transmembrane region" description="Helical" evidence="11">
    <location>
        <begin position="166"/>
        <end position="182"/>
    </location>
</feature>
<dbReference type="PROSITE" id="PS00428">
    <property type="entry name" value="FTSW_RODA_SPOVE"/>
    <property type="match status" value="1"/>
</dbReference>
<feature type="transmembrane region" description="Helical" evidence="11">
    <location>
        <begin position="343"/>
        <end position="366"/>
    </location>
</feature>
<evidence type="ECO:0000256" key="5">
    <source>
        <dbReference type="ARBA" id="ARBA00022692"/>
    </source>
</evidence>
<dbReference type="EMBL" id="CP065938">
    <property type="protein sequence ID" value="UWX06338.1"/>
    <property type="molecule type" value="Genomic_DNA"/>
</dbReference>
<keyword evidence="3 11" id="KW-0328">Glycosyltransferase</keyword>
<evidence type="ECO:0000256" key="4">
    <source>
        <dbReference type="ARBA" id="ARBA00022679"/>
    </source>
</evidence>
<keyword evidence="6 11" id="KW-0133">Cell shape</keyword>
<comment type="similarity">
    <text evidence="11">Belongs to the SEDS family. MrdB/RodA subfamily.</text>
</comment>
<dbReference type="Pfam" id="PF01098">
    <property type="entry name" value="FTSW_RODA_SPOVE"/>
    <property type="match status" value="1"/>
</dbReference>
<dbReference type="InterPro" id="IPR001182">
    <property type="entry name" value="FtsW/RodA"/>
</dbReference>
<name>A0ABY5Y550_9BACT</name>
<evidence type="ECO:0000256" key="10">
    <source>
        <dbReference type="ARBA" id="ARBA00023316"/>
    </source>
</evidence>
<comment type="pathway">
    <text evidence="11">Cell wall biogenesis; peptidoglycan biosynthesis.</text>
</comment>
<comment type="subcellular location">
    <subcellularLocation>
        <location evidence="11">Cell membrane</location>
        <topology evidence="11">Multi-pass membrane protein</topology>
    </subcellularLocation>
    <subcellularLocation>
        <location evidence="1">Membrane</location>
        <topology evidence="1">Multi-pass membrane protein</topology>
    </subcellularLocation>
</comment>
<dbReference type="EC" id="2.4.99.28" evidence="11"/>
<feature type="transmembrane region" description="Helical" evidence="11">
    <location>
        <begin position="277"/>
        <end position="298"/>
    </location>
</feature>
<keyword evidence="5 11" id="KW-0812">Transmembrane</keyword>
<evidence type="ECO:0000256" key="1">
    <source>
        <dbReference type="ARBA" id="ARBA00004141"/>
    </source>
</evidence>
<evidence type="ECO:0000256" key="7">
    <source>
        <dbReference type="ARBA" id="ARBA00022984"/>
    </source>
</evidence>
<keyword evidence="8 11" id="KW-1133">Transmembrane helix</keyword>
<dbReference type="Proteomes" id="UP001058120">
    <property type="component" value="Chromosome"/>
</dbReference>
<evidence type="ECO:0000256" key="11">
    <source>
        <dbReference type="HAMAP-Rule" id="MF_02079"/>
    </source>
</evidence>
<keyword evidence="4 11" id="KW-0808">Transferase</keyword>
<gene>
    <name evidence="11 12" type="primary">rodA</name>
    <name evidence="12" type="ORF">JBF11_03230</name>
</gene>
<dbReference type="PANTHER" id="PTHR30474:SF1">
    <property type="entry name" value="PEPTIDOGLYCAN GLYCOSYLTRANSFERASE MRDB"/>
    <property type="match status" value="1"/>
</dbReference>
<keyword evidence="10 11" id="KW-0961">Cell wall biogenesis/degradation</keyword>
<comment type="catalytic activity">
    <reaction evidence="11">
        <text>[GlcNAc-(1-&gt;4)-Mur2Ac(oyl-L-Ala-gamma-D-Glu-L-Lys-D-Ala-D-Ala)](n)-di-trans,octa-cis-undecaprenyl diphosphate + beta-D-GlcNAc-(1-&gt;4)-Mur2Ac(oyl-L-Ala-gamma-D-Glu-L-Lys-D-Ala-D-Ala)-di-trans,octa-cis-undecaprenyl diphosphate = [GlcNAc-(1-&gt;4)-Mur2Ac(oyl-L-Ala-gamma-D-Glu-L-Lys-D-Ala-D-Ala)](n+1)-di-trans,octa-cis-undecaprenyl diphosphate + di-trans,octa-cis-undecaprenyl diphosphate + H(+)</text>
        <dbReference type="Rhea" id="RHEA:23708"/>
        <dbReference type="Rhea" id="RHEA-COMP:9602"/>
        <dbReference type="Rhea" id="RHEA-COMP:9603"/>
        <dbReference type="ChEBI" id="CHEBI:15378"/>
        <dbReference type="ChEBI" id="CHEBI:58405"/>
        <dbReference type="ChEBI" id="CHEBI:60033"/>
        <dbReference type="ChEBI" id="CHEBI:78435"/>
        <dbReference type="EC" id="2.4.99.28"/>
    </reaction>
</comment>
<dbReference type="RefSeq" id="WP_334315942.1">
    <property type="nucleotide sequence ID" value="NZ_CP065938.1"/>
</dbReference>
<feature type="transmembrane region" description="Helical" evidence="11">
    <location>
        <begin position="56"/>
        <end position="74"/>
    </location>
</feature>
<evidence type="ECO:0000313" key="13">
    <source>
        <dbReference type="Proteomes" id="UP001058120"/>
    </source>
</evidence>